<dbReference type="InterPro" id="IPR014718">
    <property type="entry name" value="GH-type_carb-bd"/>
</dbReference>
<dbReference type="Pfam" id="PF14686">
    <property type="entry name" value="fn3_3"/>
    <property type="match status" value="1"/>
</dbReference>
<dbReference type="InterPro" id="IPR008979">
    <property type="entry name" value="Galactose-bd-like_sf"/>
</dbReference>
<accession>A0A9Q1KST3</accession>
<dbReference type="Proteomes" id="UP001153076">
    <property type="component" value="Unassembled WGS sequence"/>
</dbReference>
<dbReference type="SUPFAM" id="SSF74650">
    <property type="entry name" value="Galactose mutarotase-like"/>
    <property type="match status" value="1"/>
</dbReference>
<feature type="domain" description="Rhamnogalacturonan lyase" evidence="11">
    <location>
        <begin position="543"/>
        <end position="614"/>
    </location>
</feature>
<dbReference type="PANTHER" id="PTHR32018">
    <property type="entry name" value="RHAMNOGALACTURONATE LYASE FAMILY PROTEIN"/>
    <property type="match status" value="1"/>
</dbReference>
<dbReference type="SUPFAM" id="SSF49785">
    <property type="entry name" value="Galactose-binding domain-like"/>
    <property type="match status" value="1"/>
</dbReference>
<dbReference type="Gene3D" id="2.60.120.260">
    <property type="entry name" value="Galactose-binding domain-like"/>
    <property type="match status" value="1"/>
</dbReference>
<dbReference type="InterPro" id="IPR011013">
    <property type="entry name" value="Gal_mutarotase_sf_dom"/>
</dbReference>
<evidence type="ECO:0000313" key="12">
    <source>
        <dbReference type="EMBL" id="KAJ8450266.1"/>
    </source>
</evidence>
<evidence type="ECO:0000256" key="9">
    <source>
        <dbReference type="SAM" id="Phobius"/>
    </source>
</evidence>
<name>A0A9Q1KST3_9CARY</name>
<dbReference type="CDD" id="cd10316">
    <property type="entry name" value="RGL4_M"/>
    <property type="match status" value="1"/>
</dbReference>
<evidence type="ECO:0000256" key="5">
    <source>
        <dbReference type="ARBA" id="ARBA00022525"/>
    </source>
</evidence>
<dbReference type="Pfam" id="PF14683">
    <property type="entry name" value="CBM-like"/>
    <property type="match status" value="1"/>
</dbReference>
<dbReference type="InterPro" id="IPR013784">
    <property type="entry name" value="Carb-bd-like_fold"/>
</dbReference>
<feature type="region of interest" description="Disordered" evidence="8">
    <location>
        <begin position="209"/>
        <end position="246"/>
    </location>
</feature>
<comment type="caution">
    <text evidence="12">The sequence shown here is derived from an EMBL/GenBank/DDBJ whole genome shotgun (WGS) entry which is preliminary data.</text>
</comment>
<dbReference type="SUPFAM" id="SSF49452">
    <property type="entry name" value="Starch-binding domain-like"/>
    <property type="match status" value="1"/>
</dbReference>
<gene>
    <name evidence="12" type="ORF">Cgig2_004723</name>
</gene>
<dbReference type="GO" id="GO:0005975">
    <property type="term" value="P:carbohydrate metabolic process"/>
    <property type="evidence" value="ECO:0007669"/>
    <property type="project" value="InterPro"/>
</dbReference>
<feature type="region of interest" description="Disordered" evidence="8">
    <location>
        <begin position="1"/>
        <end position="20"/>
    </location>
</feature>
<keyword evidence="7" id="KW-0456">Lyase</keyword>
<evidence type="ECO:0000256" key="8">
    <source>
        <dbReference type="SAM" id="MobiDB-lite"/>
    </source>
</evidence>
<reference evidence="12" key="1">
    <citation type="submission" date="2022-04" db="EMBL/GenBank/DDBJ databases">
        <title>Carnegiea gigantea Genome sequencing and assembly v2.</title>
        <authorList>
            <person name="Copetti D."/>
            <person name="Sanderson M.J."/>
            <person name="Burquez A."/>
            <person name="Wojciechowski M.F."/>
        </authorList>
    </citation>
    <scope>NUCLEOTIDE SEQUENCE</scope>
    <source>
        <strain evidence="12">SGP5-SGP5p</strain>
        <tissue evidence="12">Aerial part</tissue>
    </source>
</reference>
<keyword evidence="9" id="KW-0472">Membrane</keyword>
<dbReference type="OrthoDB" id="2130367at2759"/>
<evidence type="ECO:0000259" key="11">
    <source>
        <dbReference type="Pfam" id="PF14686"/>
    </source>
</evidence>
<keyword evidence="5" id="KW-0964">Secreted</keyword>
<dbReference type="PANTHER" id="PTHR32018:SF1">
    <property type="entry name" value="RHAMNOGALACTURONAN ENDOLYASE"/>
    <property type="match status" value="1"/>
</dbReference>
<comment type="subcellular location">
    <subcellularLocation>
        <location evidence="2">Secreted</location>
    </subcellularLocation>
</comment>
<keyword evidence="9" id="KW-1133">Transmembrane helix</keyword>
<comment type="similarity">
    <text evidence="3">Belongs to the polysaccharide lyase 4 family.</text>
</comment>
<comment type="catalytic activity">
    <reaction evidence="1">
        <text>Endotype eliminative cleavage of L-alpha-rhamnopyranosyl-(1-&gt;4)-alpha-D-galactopyranosyluronic acid bonds of rhamnogalacturonan I domains in ramified hairy regions of pectin leaving L-rhamnopyranose at the reducing end and 4-deoxy-4,5-unsaturated D-galactopyranosyluronic acid at the non-reducing end.</text>
        <dbReference type="EC" id="4.2.2.23"/>
    </reaction>
</comment>
<evidence type="ECO:0000256" key="6">
    <source>
        <dbReference type="ARBA" id="ARBA00022729"/>
    </source>
</evidence>
<keyword evidence="6" id="KW-0732">Signal</keyword>
<sequence length="824" mass="93572">MKGEYQDLNNNDNANIENNKNGAKAPSSNFMKFFCVGFFVLVILGIGINAIVIFVALKKPSPPEFQVKNAHVAKFDVYNPDPNDTVSVLSTDLMFSLDAANKNLIVGLQFENMLLDTSWDEVDAHLGETNVQNFVQKNKGVTTLKVNTQGEMEIPLKSVKVEDMSLDLQLSGQLHYFIGPLKTKTYAFMVFCDNLFVTNVNTHCRTEIFSDGELPPPPEHKSKRAQAPGEAPSPSDEEDVEASSPADSFPPVRLILKDDAVIVDNGLLAVTIAKPGGFVTGIKYNGMDNILDEQNPADDRGYIMMRGVSGLYSYGIFERENWPSLNLANARLAFKLQRQKFKYMVISDTRKREMPVPEDRIPPKAEQLAYPEAMKLIDPQNPDFKGEVDDKYQYSMESQDIKVHGWICKDPPTGFWQITPSYEFRSGGPNKQFLTSHVGPSTLAMFVSAHYSGDDLVPRFEEREPWKHVYGPVFMYVNNVTKDQDFGTLWDDAKKRMEAEVKNWPYRFPASQDFPKAYKRVNVTGRFFVHDKYVTDDKVPAQNAFIGLGPPGDAGSWQKDCKRYQFWTRTDDEGFFNITFVRVGTYDVFGWVNGYIGDFKHDAPSLNITVGKNVDLGDLIYNPPRDGPTLWEIGIPDRTAKEFHIPDPKPEYVNKLYVNHTDRFRQYGLWERYGELYPDDDMVYDVSKHNFKKDWFFAQVTRKIGERYNGTTWQVQFNLDNVVDNGVYKLRLALAAATNSFLEVRFNEPKPSPAMFNTGTIGDCNSVARHGIHGLYWLYNVDVQGNLLKRGDNTLYLTQTKGSGPFQGIMYDYLRFEGPSTSAM</sequence>
<dbReference type="EC" id="4.2.2.23" evidence="4"/>
<evidence type="ECO:0000256" key="3">
    <source>
        <dbReference type="ARBA" id="ARBA00010418"/>
    </source>
</evidence>
<protein>
    <recommendedName>
        <fullName evidence="4">rhamnogalacturonan endolyase</fullName>
        <ecNumber evidence="4">4.2.2.23</ecNumber>
    </recommendedName>
</protein>
<proteinExistence type="inferred from homology"/>
<evidence type="ECO:0000256" key="1">
    <source>
        <dbReference type="ARBA" id="ARBA00001324"/>
    </source>
</evidence>
<dbReference type="GO" id="GO:0102210">
    <property type="term" value="F:rhamnogalacturonan endolyase activity"/>
    <property type="evidence" value="ECO:0007669"/>
    <property type="project" value="UniProtKB-EC"/>
</dbReference>
<evidence type="ECO:0000256" key="7">
    <source>
        <dbReference type="ARBA" id="ARBA00023239"/>
    </source>
</evidence>
<dbReference type="GO" id="GO:0005576">
    <property type="term" value="C:extracellular region"/>
    <property type="evidence" value="ECO:0007669"/>
    <property type="project" value="UniProtKB-SubCell"/>
</dbReference>
<dbReference type="Pfam" id="PF06045">
    <property type="entry name" value="Rhamnogal_lyase"/>
    <property type="match status" value="1"/>
</dbReference>
<evidence type="ECO:0000313" key="13">
    <source>
        <dbReference type="Proteomes" id="UP001153076"/>
    </source>
</evidence>
<dbReference type="InterPro" id="IPR051850">
    <property type="entry name" value="Polysacch_Lyase_4"/>
</dbReference>
<keyword evidence="13" id="KW-1185">Reference proteome</keyword>
<dbReference type="InterPro" id="IPR029413">
    <property type="entry name" value="RG-lyase_II"/>
</dbReference>
<organism evidence="12 13">
    <name type="scientific">Carnegiea gigantea</name>
    <dbReference type="NCBI Taxonomy" id="171969"/>
    <lineage>
        <taxon>Eukaryota</taxon>
        <taxon>Viridiplantae</taxon>
        <taxon>Streptophyta</taxon>
        <taxon>Embryophyta</taxon>
        <taxon>Tracheophyta</taxon>
        <taxon>Spermatophyta</taxon>
        <taxon>Magnoliopsida</taxon>
        <taxon>eudicotyledons</taxon>
        <taxon>Gunneridae</taxon>
        <taxon>Pentapetalae</taxon>
        <taxon>Caryophyllales</taxon>
        <taxon>Cactineae</taxon>
        <taxon>Cactaceae</taxon>
        <taxon>Cactoideae</taxon>
        <taxon>Echinocereeae</taxon>
        <taxon>Carnegiea</taxon>
    </lineage>
</organism>
<dbReference type="CDD" id="cd10320">
    <property type="entry name" value="RGL4_N"/>
    <property type="match status" value="1"/>
</dbReference>
<dbReference type="InterPro" id="IPR010325">
    <property type="entry name" value="Rhamnogal_lyase"/>
</dbReference>
<dbReference type="InterPro" id="IPR029411">
    <property type="entry name" value="RG-lyase_III"/>
</dbReference>
<evidence type="ECO:0000256" key="2">
    <source>
        <dbReference type="ARBA" id="ARBA00004613"/>
    </source>
</evidence>
<dbReference type="Gene3D" id="2.70.98.10">
    <property type="match status" value="1"/>
</dbReference>
<dbReference type="GO" id="GO:0030246">
    <property type="term" value="F:carbohydrate binding"/>
    <property type="evidence" value="ECO:0007669"/>
    <property type="project" value="InterPro"/>
</dbReference>
<dbReference type="CDD" id="cd10317">
    <property type="entry name" value="RGL4_C"/>
    <property type="match status" value="1"/>
</dbReference>
<feature type="transmembrane region" description="Helical" evidence="9">
    <location>
        <begin position="33"/>
        <end position="57"/>
    </location>
</feature>
<dbReference type="EMBL" id="JAKOGI010000016">
    <property type="protein sequence ID" value="KAJ8450266.1"/>
    <property type="molecule type" value="Genomic_DNA"/>
</dbReference>
<feature type="domain" description="Rhamnogalacturonan lyase" evidence="10">
    <location>
        <begin position="629"/>
        <end position="815"/>
    </location>
</feature>
<evidence type="ECO:0000256" key="4">
    <source>
        <dbReference type="ARBA" id="ARBA00012437"/>
    </source>
</evidence>
<evidence type="ECO:0000259" key="10">
    <source>
        <dbReference type="Pfam" id="PF14683"/>
    </source>
</evidence>
<keyword evidence="9" id="KW-0812">Transmembrane</keyword>
<dbReference type="AlphaFoldDB" id="A0A9Q1KST3"/>
<feature type="compositionally biased region" description="Low complexity" evidence="8">
    <location>
        <begin position="9"/>
        <end position="20"/>
    </location>
</feature>